<evidence type="ECO:0000313" key="2">
    <source>
        <dbReference type="EMBL" id="EAV44832.1"/>
    </source>
</evidence>
<keyword evidence="1" id="KW-1133">Transmembrane helix</keyword>
<feature type="transmembrane region" description="Helical" evidence="1">
    <location>
        <begin position="25"/>
        <end position="43"/>
    </location>
</feature>
<gene>
    <name evidence="2" type="ORF">SIAM614_08128</name>
</gene>
<dbReference type="InterPro" id="IPR021333">
    <property type="entry name" value="DUF2946"/>
</dbReference>
<accession>A0NRQ1</accession>
<keyword evidence="1" id="KW-0472">Membrane</keyword>
<protein>
    <recommendedName>
        <fullName evidence="4">DUF2946 domain-containing protein</fullName>
    </recommendedName>
</protein>
<reference evidence="2 3" key="1">
    <citation type="submission" date="2006-05" db="EMBL/GenBank/DDBJ databases">
        <authorList>
            <person name="King G."/>
            <person name="Ferriera S."/>
            <person name="Johnson J."/>
            <person name="Kravitz S."/>
            <person name="Beeson K."/>
            <person name="Sutton G."/>
            <person name="Rogers Y.-H."/>
            <person name="Friedman R."/>
            <person name="Frazier M."/>
            <person name="Venter J.C."/>
        </authorList>
    </citation>
    <scope>NUCLEOTIDE SEQUENCE [LARGE SCALE GENOMIC DNA]</scope>
    <source>
        <strain evidence="3">ATCC 25650 / DSM 13394 / JCM 20685 / NBRC 16684 / NCIMB 2208 / IAM 12614 / B1</strain>
    </source>
</reference>
<comment type="caution">
    <text evidence="2">The sequence shown here is derived from an EMBL/GenBank/DDBJ whole genome shotgun (WGS) entry which is preliminary data.</text>
</comment>
<evidence type="ECO:0000256" key="1">
    <source>
        <dbReference type="SAM" id="Phobius"/>
    </source>
</evidence>
<evidence type="ECO:0008006" key="4">
    <source>
        <dbReference type="Google" id="ProtNLM"/>
    </source>
</evidence>
<keyword evidence="1" id="KW-0812">Transmembrane</keyword>
<evidence type="ECO:0000313" key="3">
    <source>
        <dbReference type="Proteomes" id="UP000004848"/>
    </source>
</evidence>
<dbReference type="Pfam" id="PF11162">
    <property type="entry name" value="DUF2946"/>
    <property type="match status" value="1"/>
</dbReference>
<dbReference type="eggNOG" id="ENOG5033AZC">
    <property type="taxonomic scope" value="Bacteria"/>
</dbReference>
<sequence length="149" mass="16245">MDYRRAAFDLKDVNLGHFRRKYPDLMAAVRLLLLLPFVLTALLPKGFMPDVRADGGFTVTLCTTEGLRTVTLDANGVEIPPASDQDSPDDKTSHHCVFAGIGAFAVPGKVSFVFGQEEIARQPVSFSAHVWTASTSRGRNFARAPPLIV</sequence>
<proteinExistence type="predicted"/>
<dbReference type="Proteomes" id="UP000004848">
    <property type="component" value="Unassembled WGS sequence"/>
</dbReference>
<organism evidence="2 3">
    <name type="scientific">Roseibium aggregatum (strain ATCC 25650 / DSM 13394 / JCM 20685 / NBRC 16684 / NCIMB 2208 / IAM 12614 / B1)</name>
    <name type="common">Stappia aggregata</name>
    <dbReference type="NCBI Taxonomy" id="384765"/>
    <lineage>
        <taxon>Bacteria</taxon>
        <taxon>Pseudomonadati</taxon>
        <taxon>Pseudomonadota</taxon>
        <taxon>Alphaproteobacteria</taxon>
        <taxon>Hyphomicrobiales</taxon>
        <taxon>Stappiaceae</taxon>
        <taxon>Roseibium</taxon>
    </lineage>
</organism>
<dbReference type="AlphaFoldDB" id="A0NRQ1"/>
<name>A0NRQ1_ROSAI</name>
<dbReference type="EMBL" id="AAUW01000005">
    <property type="protein sequence ID" value="EAV44832.1"/>
    <property type="molecule type" value="Genomic_DNA"/>
</dbReference>